<feature type="domain" description="Tyrosine-protein phosphatase" evidence="5">
    <location>
        <begin position="11"/>
        <end position="167"/>
    </location>
</feature>
<dbReference type="AlphaFoldDB" id="A0A6P4ZTA4"/>
<dbReference type="EC" id="3.1.3.48" evidence="2"/>
<dbReference type="GO" id="GO:0033550">
    <property type="term" value="F:MAP kinase tyrosine phosphatase activity"/>
    <property type="evidence" value="ECO:0007669"/>
    <property type="project" value="TreeGrafter"/>
</dbReference>
<proteinExistence type="inferred from homology"/>
<accession>A0A6P4ZTA4</accession>
<dbReference type="GO" id="GO:0017017">
    <property type="term" value="F:MAP kinase tyrosine/serine/threonine phosphatase activity"/>
    <property type="evidence" value="ECO:0007669"/>
    <property type="project" value="TreeGrafter"/>
</dbReference>
<dbReference type="SUPFAM" id="SSF52799">
    <property type="entry name" value="(Phosphotyrosine protein) phosphatases II"/>
    <property type="match status" value="1"/>
</dbReference>
<evidence type="ECO:0000259" key="5">
    <source>
        <dbReference type="PROSITE" id="PS50054"/>
    </source>
</evidence>
<dbReference type="InterPro" id="IPR000340">
    <property type="entry name" value="Dual-sp_phosphatase_cat-dom"/>
</dbReference>
<dbReference type="InterPro" id="IPR029021">
    <property type="entry name" value="Prot-tyrosine_phosphatase-like"/>
</dbReference>
<dbReference type="SMART" id="SM00195">
    <property type="entry name" value="DSPc"/>
    <property type="match status" value="1"/>
</dbReference>
<evidence type="ECO:0000256" key="3">
    <source>
        <dbReference type="ARBA" id="ARBA00022801"/>
    </source>
</evidence>
<feature type="domain" description="Tyrosine specific protein phosphatases" evidence="6">
    <location>
        <begin position="88"/>
        <end position="147"/>
    </location>
</feature>
<dbReference type="PROSITE" id="PS50054">
    <property type="entry name" value="TYR_PHOSPHATASE_DUAL"/>
    <property type="match status" value="1"/>
</dbReference>
<comment type="similarity">
    <text evidence="1">Belongs to the protein-tyrosine phosphatase family. Non-receptor class dual specificity subfamily.</text>
</comment>
<gene>
    <name evidence="8" type="primary">LOC109477377</name>
</gene>
<dbReference type="PANTHER" id="PTHR10159">
    <property type="entry name" value="DUAL SPECIFICITY PROTEIN PHOSPHATASE"/>
    <property type="match status" value="1"/>
</dbReference>
<dbReference type="Gene3D" id="3.90.190.10">
    <property type="entry name" value="Protein tyrosine phosphatase superfamily"/>
    <property type="match status" value="1"/>
</dbReference>
<keyword evidence="3" id="KW-0378">Hydrolase</keyword>
<dbReference type="InterPro" id="IPR000387">
    <property type="entry name" value="Tyr_Pase_dom"/>
</dbReference>
<organism evidence="7 8">
    <name type="scientific">Branchiostoma belcheri</name>
    <name type="common">Amphioxus</name>
    <dbReference type="NCBI Taxonomy" id="7741"/>
    <lineage>
        <taxon>Eukaryota</taxon>
        <taxon>Metazoa</taxon>
        <taxon>Chordata</taxon>
        <taxon>Cephalochordata</taxon>
        <taxon>Leptocardii</taxon>
        <taxon>Amphioxiformes</taxon>
        <taxon>Branchiostomatidae</taxon>
        <taxon>Branchiostoma</taxon>
    </lineage>
</organism>
<reference evidence="8" key="1">
    <citation type="submission" date="2025-08" db="UniProtKB">
        <authorList>
            <consortium name="RefSeq"/>
        </authorList>
    </citation>
    <scope>IDENTIFICATION</scope>
    <source>
        <tissue evidence="8">Gonad</tissue>
    </source>
</reference>
<evidence type="ECO:0000256" key="2">
    <source>
        <dbReference type="ARBA" id="ARBA00013064"/>
    </source>
</evidence>
<dbReference type="Proteomes" id="UP000515135">
    <property type="component" value="Unplaced"/>
</dbReference>
<dbReference type="CDD" id="cd14498">
    <property type="entry name" value="DSP"/>
    <property type="match status" value="1"/>
</dbReference>
<evidence type="ECO:0000256" key="4">
    <source>
        <dbReference type="ARBA" id="ARBA00022912"/>
    </source>
</evidence>
<dbReference type="KEGG" id="bbel:109477377"/>
<dbReference type="RefSeq" id="XP_019634177.1">
    <property type="nucleotide sequence ID" value="XM_019778618.1"/>
</dbReference>
<dbReference type="PROSITE" id="PS50056">
    <property type="entry name" value="TYR_PHOSPHATASE_2"/>
    <property type="match status" value="1"/>
</dbReference>
<dbReference type="OrthoDB" id="2017893at2759"/>
<dbReference type="GeneID" id="109477377"/>
<evidence type="ECO:0000313" key="7">
    <source>
        <dbReference type="Proteomes" id="UP000515135"/>
    </source>
</evidence>
<keyword evidence="7" id="KW-1185">Reference proteome</keyword>
<evidence type="ECO:0000259" key="6">
    <source>
        <dbReference type="PROSITE" id="PS50056"/>
    </source>
</evidence>
<dbReference type="PANTHER" id="PTHR10159:SF519">
    <property type="entry name" value="DUAL SPECIFICITY PROTEIN PHOSPHATASE MPK3"/>
    <property type="match status" value="1"/>
</dbReference>
<evidence type="ECO:0000313" key="8">
    <source>
        <dbReference type="RefSeq" id="XP_019634177.1"/>
    </source>
</evidence>
<keyword evidence="4" id="KW-0904">Protein phosphatase</keyword>
<dbReference type="Pfam" id="PF00782">
    <property type="entry name" value="DSPc"/>
    <property type="match status" value="1"/>
</dbReference>
<dbReference type="GO" id="GO:0043409">
    <property type="term" value="P:negative regulation of MAPK cascade"/>
    <property type="evidence" value="ECO:0007669"/>
    <property type="project" value="TreeGrafter"/>
</dbReference>
<dbReference type="GO" id="GO:0008330">
    <property type="term" value="F:protein tyrosine/threonine phosphatase activity"/>
    <property type="evidence" value="ECO:0007669"/>
    <property type="project" value="TreeGrafter"/>
</dbReference>
<dbReference type="GO" id="GO:0005829">
    <property type="term" value="C:cytosol"/>
    <property type="evidence" value="ECO:0007669"/>
    <property type="project" value="TreeGrafter"/>
</dbReference>
<dbReference type="InterPro" id="IPR020422">
    <property type="entry name" value="TYR_PHOSPHATASE_DUAL_dom"/>
</dbReference>
<sequence length="186" mass="21091">MSPTSPLRDVNITEVQDHLYIGDLEAGYNEQQLCRYAVDCILDLSNLTSKEVLAQQIKRCPCTCPMSSKHARAKLNVHIEDKDDVDIEPYLEEINTFIESARKKGKRVLVHSVHGKSRAAAVVIQYLMTHQGMSLRDAFLMLRKCRPIDMARGLCKTLEKLEVRLFNLAKPTVSLLNEPGRIQAWA</sequence>
<evidence type="ECO:0000256" key="1">
    <source>
        <dbReference type="ARBA" id="ARBA00008601"/>
    </source>
</evidence>
<name>A0A6P4ZTA4_BRABE</name>
<protein>
    <recommendedName>
        <fullName evidence="2">protein-tyrosine-phosphatase</fullName>
        <ecNumber evidence="2">3.1.3.48</ecNumber>
    </recommendedName>
</protein>